<protein>
    <recommendedName>
        <fullName evidence="4">Methyltransferase</fullName>
        <ecNumber evidence="4">2.1.1.-</ecNumber>
    </recommendedName>
</protein>
<dbReference type="PRINTS" id="PR00508">
    <property type="entry name" value="S21N4MTFRASE"/>
</dbReference>
<dbReference type="Pfam" id="PF01555">
    <property type="entry name" value="N6_N4_Mtase"/>
    <property type="match status" value="1"/>
</dbReference>
<comment type="similarity">
    <text evidence="4">Belongs to the N(4)/N(6)-methyltransferase family.</text>
</comment>
<dbReference type="AlphaFoldDB" id="A0AB37VRX4"/>
<evidence type="ECO:0000256" key="3">
    <source>
        <dbReference type="ARBA" id="ARBA00022747"/>
    </source>
</evidence>
<dbReference type="EC" id="2.1.1.-" evidence="4"/>
<feature type="domain" description="DNA methylase N-4/N-6" evidence="5">
    <location>
        <begin position="58"/>
        <end position="121"/>
    </location>
</feature>
<evidence type="ECO:0000256" key="2">
    <source>
        <dbReference type="ARBA" id="ARBA00022679"/>
    </source>
</evidence>
<organism evidence="6 7">
    <name type="scientific">Enterococcus faecium</name>
    <name type="common">Streptococcus faecium</name>
    <dbReference type="NCBI Taxonomy" id="1352"/>
    <lineage>
        <taxon>Bacteria</taxon>
        <taxon>Bacillati</taxon>
        <taxon>Bacillota</taxon>
        <taxon>Bacilli</taxon>
        <taxon>Lactobacillales</taxon>
        <taxon>Enterococcaceae</taxon>
        <taxon>Enterococcus</taxon>
    </lineage>
</organism>
<dbReference type="InterPro" id="IPR029063">
    <property type="entry name" value="SAM-dependent_MTases_sf"/>
</dbReference>
<evidence type="ECO:0000313" key="7">
    <source>
        <dbReference type="Proteomes" id="UP000289562"/>
    </source>
</evidence>
<evidence type="ECO:0000259" key="5">
    <source>
        <dbReference type="Pfam" id="PF01555"/>
    </source>
</evidence>
<gene>
    <name evidence="6" type="ORF">CYQ77_12855</name>
</gene>
<dbReference type="Gene3D" id="3.40.50.150">
    <property type="entry name" value="Vaccinia Virus protein VP39"/>
    <property type="match status" value="2"/>
</dbReference>
<dbReference type="Proteomes" id="UP000289562">
    <property type="component" value="Unassembled WGS sequence"/>
</dbReference>
<keyword evidence="3" id="KW-0680">Restriction system</keyword>
<dbReference type="EMBL" id="PJVH01000069">
    <property type="protein sequence ID" value="RXU83692.1"/>
    <property type="molecule type" value="Genomic_DNA"/>
</dbReference>
<evidence type="ECO:0000256" key="1">
    <source>
        <dbReference type="ARBA" id="ARBA00022603"/>
    </source>
</evidence>
<evidence type="ECO:0000256" key="4">
    <source>
        <dbReference type="RuleBase" id="RU362026"/>
    </source>
</evidence>
<reference evidence="6 7" key="1">
    <citation type="submission" date="2017-12" db="EMBL/GenBank/DDBJ databases">
        <title>A pool of 800 enterococci isolated from chicken carcass rinse samples from New Zealand.</title>
        <authorList>
            <person name="Zhang J."/>
            <person name="Rogers L."/>
            <person name="Midwinter A."/>
            <person name="French N."/>
        </authorList>
    </citation>
    <scope>NUCLEOTIDE SEQUENCE [LARGE SCALE GENOMIC DNA]</scope>
    <source>
        <strain evidence="6 7">EN697</strain>
    </source>
</reference>
<dbReference type="GO" id="GO:0032259">
    <property type="term" value="P:methylation"/>
    <property type="evidence" value="ECO:0007669"/>
    <property type="project" value="UniProtKB-KW"/>
</dbReference>
<accession>A0AB37VRX4</accession>
<dbReference type="InterPro" id="IPR002941">
    <property type="entry name" value="DNA_methylase_N4/N6"/>
</dbReference>
<sequence length="452" mass="51847">MNKIIRLDQLINEHGIYNDYSLRSYLSELEKYYNIVEEIDKFKNLVNFSTNNNKNFHNWFNYREGFSGVLVDELLRRYPLDEKQYVLDPFSGSGTTMVASSLKGIPSLGIDINPMSVDLANAKLINYSFEDISEIVNLIQKLNLIELAAVDISNYQDIAKYFERQKLEDLLGIKEFVCSIENENVRDLFWAGYLSMIIEASDRKRDGNGLKTSYSKIVNLKNDFIFKIECMLADITNAQKIERASAKAFFGSAREGRTVLHKKYPIGSIIFSPPYPNSFDYFESYKLELRLGDYVKNLNRNAMKEYREKAVTSFISSPQLRQSPELKMVDRLASEIESAIPEKEQRTGKKDSRTRKVPNMIRGYFSDMKDVLEECFALLDLGGTCSIVVDQSVYLGKIVPTDLLLANIGESLGFRIEKIVICREAKTSGQQYQLFPYLKGALRESIVILKKD</sequence>
<keyword evidence="2" id="KW-0808">Transferase</keyword>
<dbReference type="GO" id="GO:0003677">
    <property type="term" value="F:DNA binding"/>
    <property type="evidence" value="ECO:0007669"/>
    <property type="project" value="InterPro"/>
</dbReference>
<evidence type="ECO:0000313" key="6">
    <source>
        <dbReference type="EMBL" id="RXU83692.1"/>
    </source>
</evidence>
<dbReference type="GO" id="GO:0008170">
    <property type="term" value="F:N-methyltransferase activity"/>
    <property type="evidence" value="ECO:0007669"/>
    <property type="project" value="InterPro"/>
</dbReference>
<comment type="caution">
    <text evidence="6">The sequence shown here is derived from an EMBL/GenBank/DDBJ whole genome shotgun (WGS) entry which is preliminary data.</text>
</comment>
<dbReference type="GO" id="GO:0009307">
    <property type="term" value="P:DNA restriction-modification system"/>
    <property type="evidence" value="ECO:0007669"/>
    <property type="project" value="UniProtKB-KW"/>
</dbReference>
<dbReference type="SUPFAM" id="SSF53335">
    <property type="entry name" value="S-adenosyl-L-methionine-dependent methyltransferases"/>
    <property type="match status" value="3"/>
</dbReference>
<name>A0AB37VRX4_ENTFC</name>
<dbReference type="RefSeq" id="WP_104853648.1">
    <property type="nucleotide sequence ID" value="NZ_CP137468.1"/>
</dbReference>
<proteinExistence type="inferred from homology"/>
<dbReference type="InterPro" id="IPR001091">
    <property type="entry name" value="RM_Methyltransferase"/>
</dbReference>
<keyword evidence="1" id="KW-0489">Methyltransferase</keyword>